<feature type="compositionally biased region" description="Low complexity" evidence="8">
    <location>
        <begin position="1"/>
        <end position="27"/>
    </location>
</feature>
<evidence type="ECO:0000259" key="9">
    <source>
        <dbReference type="PROSITE" id="PS50928"/>
    </source>
</evidence>
<gene>
    <name evidence="10" type="ORF">KDL01_07490</name>
</gene>
<dbReference type="EMBL" id="JAGSOG010000022">
    <property type="protein sequence ID" value="MBR7833101.1"/>
    <property type="molecule type" value="Genomic_DNA"/>
</dbReference>
<dbReference type="PANTHER" id="PTHR43744">
    <property type="entry name" value="ABC TRANSPORTER PERMEASE PROTEIN MG189-RELATED-RELATED"/>
    <property type="match status" value="1"/>
</dbReference>
<reference evidence="10" key="1">
    <citation type="submission" date="2021-04" db="EMBL/GenBank/DDBJ databases">
        <title>Genome based classification of Actinospica acidithermotolerans sp. nov., an actinobacterium isolated from an Indonesian hot spring.</title>
        <authorList>
            <person name="Kusuma A.B."/>
            <person name="Putra K.E."/>
            <person name="Nafisah S."/>
            <person name="Loh J."/>
            <person name="Nouioui I."/>
            <person name="Goodfellow M."/>
        </authorList>
    </citation>
    <scope>NUCLEOTIDE SEQUENCE</scope>
    <source>
        <strain evidence="10">CSCA 57</strain>
    </source>
</reference>
<feature type="domain" description="ABC transmembrane type-1" evidence="9">
    <location>
        <begin position="103"/>
        <end position="306"/>
    </location>
</feature>
<dbReference type="InterPro" id="IPR035906">
    <property type="entry name" value="MetI-like_sf"/>
</dbReference>
<dbReference type="GO" id="GO:0005886">
    <property type="term" value="C:plasma membrane"/>
    <property type="evidence" value="ECO:0007669"/>
    <property type="project" value="UniProtKB-SubCell"/>
</dbReference>
<comment type="similarity">
    <text evidence="7">Belongs to the binding-protein-dependent transport system permease family.</text>
</comment>
<feature type="transmembrane region" description="Helical" evidence="7">
    <location>
        <begin position="140"/>
        <end position="165"/>
    </location>
</feature>
<evidence type="ECO:0000313" key="11">
    <source>
        <dbReference type="Proteomes" id="UP000675781"/>
    </source>
</evidence>
<keyword evidence="6 7" id="KW-0472">Membrane</keyword>
<feature type="transmembrane region" description="Helical" evidence="7">
    <location>
        <begin position="255"/>
        <end position="278"/>
    </location>
</feature>
<evidence type="ECO:0000256" key="8">
    <source>
        <dbReference type="SAM" id="MobiDB-lite"/>
    </source>
</evidence>
<accession>A0A941EKN6</accession>
<feature type="transmembrane region" description="Helical" evidence="7">
    <location>
        <begin position="285"/>
        <end position="306"/>
    </location>
</feature>
<protein>
    <submittedName>
        <fullName evidence="10">Carbohydrate ABC transporter permease</fullName>
    </submittedName>
</protein>
<evidence type="ECO:0000313" key="10">
    <source>
        <dbReference type="EMBL" id="MBR7833101.1"/>
    </source>
</evidence>
<evidence type="ECO:0000256" key="6">
    <source>
        <dbReference type="ARBA" id="ARBA00023136"/>
    </source>
</evidence>
<evidence type="ECO:0000256" key="7">
    <source>
        <dbReference type="RuleBase" id="RU363032"/>
    </source>
</evidence>
<dbReference type="RefSeq" id="WP_212527623.1">
    <property type="nucleotide sequence ID" value="NZ_JAGSOG010000022.1"/>
</dbReference>
<dbReference type="GO" id="GO:0055085">
    <property type="term" value="P:transmembrane transport"/>
    <property type="evidence" value="ECO:0007669"/>
    <property type="project" value="InterPro"/>
</dbReference>
<feature type="transmembrane region" description="Helical" evidence="7">
    <location>
        <begin position="227"/>
        <end position="249"/>
    </location>
</feature>
<comment type="caution">
    <text evidence="10">The sequence shown here is derived from an EMBL/GenBank/DDBJ whole genome shotgun (WGS) entry which is preliminary data.</text>
</comment>
<keyword evidence="4 7" id="KW-0812">Transmembrane</keyword>
<dbReference type="SUPFAM" id="SSF161098">
    <property type="entry name" value="MetI-like"/>
    <property type="match status" value="1"/>
</dbReference>
<evidence type="ECO:0000256" key="1">
    <source>
        <dbReference type="ARBA" id="ARBA00004651"/>
    </source>
</evidence>
<dbReference type="CDD" id="cd06261">
    <property type="entry name" value="TM_PBP2"/>
    <property type="match status" value="1"/>
</dbReference>
<feature type="region of interest" description="Disordered" evidence="8">
    <location>
        <begin position="1"/>
        <end position="32"/>
    </location>
</feature>
<evidence type="ECO:0000256" key="2">
    <source>
        <dbReference type="ARBA" id="ARBA00022448"/>
    </source>
</evidence>
<keyword evidence="3" id="KW-1003">Cell membrane</keyword>
<dbReference type="InterPro" id="IPR000515">
    <property type="entry name" value="MetI-like"/>
</dbReference>
<dbReference type="AlphaFoldDB" id="A0A941EKN6"/>
<dbReference type="Gene3D" id="1.10.3720.10">
    <property type="entry name" value="MetI-like"/>
    <property type="match status" value="1"/>
</dbReference>
<dbReference type="PANTHER" id="PTHR43744:SF12">
    <property type="entry name" value="ABC TRANSPORTER PERMEASE PROTEIN MG189-RELATED"/>
    <property type="match status" value="1"/>
</dbReference>
<evidence type="ECO:0000256" key="3">
    <source>
        <dbReference type="ARBA" id="ARBA00022475"/>
    </source>
</evidence>
<comment type="subcellular location">
    <subcellularLocation>
        <location evidence="1 7">Cell membrane</location>
        <topology evidence="1 7">Multi-pass membrane protein</topology>
    </subcellularLocation>
</comment>
<evidence type="ECO:0000256" key="4">
    <source>
        <dbReference type="ARBA" id="ARBA00022692"/>
    </source>
</evidence>
<name>A0A941EKN6_9ACTN</name>
<dbReference type="Pfam" id="PF00528">
    <property type="entry name" value="BPD_transp_1"/>
    <property type="match status" value="1"/>
</dbReference>
<proteinExistence type="inferred from homology"/>
<keyword evidence="2 7" id="KW-0813">Transport</keyword>
<dbReference type="Proteomes" id="UP000675781">
    <property type="component" value="Unassembled WGS sequence"/>
</dbReference>
<keyword evidence="5 7" id="KW-1133">Transmembrane helix</keyword>
<feature type="transmembrane region" description="Helical" evidence="7">
    <location>
        <begin position="107"/>
        <end position="128"/>
    </location>
</feature>
<feature type="transmembrane region" description="Helical" evidence="7">
    <location>
        <begin position="185"/>
        <end position="206"/>
    </location>
</feature>
<keyword evidence="11" id="KW-1185">Reference proteome</keyword>
<feature type="transmembrane region" description="Helical" evidence="7">
    <location>
        <begin position="39"/>
        <end position="61"/>
    </location>
</feature>
<sequence>MSALTTSPTTSAPGAPGTPKTAAAAAPHPKRRKPLRRRVGGLLWWAAAVLVSISTVLPLLWTLSTSLKPAGEIISDGFRLLPRTFTWGNYSNVFHTVPMLSYARNSLLIASAGVLSNLFFGSLAGYTLAKLHLRGKRILFSAYVGSMMIPSTATMVPLFLIMKQFPLVGGNDLAGKGGGGFIDTYWAVILPGAVGAFAVFFMKQAFESLPGDLADAARIDGAGEFRIFFRIYLPLARASLAVLGILTFQAGWNSFMWPLIVLSSPSMMTIQVGLAGFVTNYATDYGPLMAGTVVASLPVLIVFLFAQRWIVEGLATSGGK</sequence>
<evidence type="ECO:0000256" key="5">
    <source>
        <dbReference type="ARBA" id="ARBA00022989"/>
    </source>
</evidence>
<dbReference type="PROSITE" id="PS50928">
    <property type="entry name" value="ABC_TM1"/>
    <property type="match status" value="1"/>
</dbReference>
<organism evidence="10 11">
    <name type="scientific">Actinospica durhamensis</name>
    <dbReference type="NCBI Taxonomy" id="1508375"/>
    <lineage>
        <taxon>Bacteria</taxon>
        <taxon>Bacillati</taxon>
        <taxon>Actinomycetota</taxon>
        <taxon>Actinomycetes</taxon>
        <taxon>Catenulisporales</taxon>
        <taxon>Actinospicaceae</taxon>
        <taxon>Actinospica</taxon>
    </lineage>
</organism>